<dbReference type="PANTHER" id="PTHR13847">
    <property type="entry name" value="SARCOSINE DEHYDROGENASE-RELATED"/>
    <property type="match status" value="1"/>
</dbReference>
<dbReference type="Pfam" id="PF01266">
    <property type="entry name" value="DAO"/>
    <property type="match status" value="1"/>
</dbReference>
<sequence>MAAPHATPCAPLSTAGTTPASHGLWAASAPPAPPAGPLTADLGGAQAVDVVIIGGGYTGCSAALHLAEAGARVALLEARALGHGGAGRNVGLVNAGLWVMPEVLPQVLGPVHGPRLLQLLGDGPRTVFELIARHGIACEAVHRGTLHCAVGASGLAELHQRARQWQALGAPVTVLDAARTAERTGTAAYTGSLLDLRAGTVQPLAYVRGLAAAAQRAGAQVYVGSRAVRAEATGTPQQPGWCLHTDTGGRVQARWVLVATDAYTGEHGLWPALQTEQVSLPYFNLATEPLTPRQAAGLLPGGEGAWDTRQVLTSFRMDSAGRLVFGSVGALQGSGRAVHTAWARRAMARLFPQLRGVALQHAWHGTIGMTHDAIPRLHTLAPQVLAVAGYNGRGISPGTVMGRALARHILGLDAPDALPLPFSTPEPERWRTLRTAGYEAGAQAQHLVDARW</sequence>
<evidence type="ECO:0000256" key="1">
    <source>
        <dbReference type="ARBA" id="ARBA00023002"/>
    </source>
</evidence>
<dbReference type="GO" id="GO:0016491">
    <property type="term" value="F:oxidoreductase activity"/>
    <property type="evidence" value="ECO:0007669"/>
    <property type="project" value="UniProtKB-KW"/>
</dbReference>
<feature type="domain" description="FAD dependent oxidoreductase" evidence="2">
    <location>
        <begin position="49"/>
        <end position="407"/>
    </location>
</feature>
<evidence type="ECO:0000313" key="3">
    <source>
        <dbReference type="EMBL" id="MEK8027109.1"/>
    </source>
</evidence>
<dbReference type="SUPFAM" id="SSF51905">
    <property type="entry name" value="FAD/NAD(P)-binding domain"/>
    <property type="match status" value="1"/>
</dbReference>
<accession>A0ABU9BBF4</accession>
<dbReference type="PRINTS" id="PR00411">
    <property type="entry name" value="PNDRDTASEI"/>
</dbReference>
<dbReference type="Gene3D" id="3.50.50.60">
    <property type="entry name" value="FAD/NAD(P)-binding domain"/>
    <property type="match status" value="1"/>
</dbReference>
<dbReference type="InterPro" id="IPR006076">
    <property type="entry name" value="FAD-dep_OxRdtase"/>
</dbReference>
<proteinExistence type="predicted"/>
<name>A0ABU9BBF4_9BURK</name>
<dbReference type="EMBL" id="JBBUTF010000012">
    <property type="protein sequence ID" value="MEK8027109.1"/>
    <property type="molecule type" value="Genomic_DNA"/>
</dbReference>
<dbReference type="InterPro" id="IPR036188">
    <property type="entry name" value="FAD/NAD-bd_sf"/>
</dbReference>
<comment type="caution">
    <text evidence="3">The sequence shown here is derived from an EMBL/GenBank/DDBJ whole genome shotgun (WGS) entry which is preliminary data.</text>
</comment>
<protein>
    <submittedName>
        <fullName evidence="3">FAD-binding oxidoreductase</fullName>
        <ecNumber evidence="3">1.-.-.-</ecNumber>
    </submittedName>
</protein>
<evidence type="ECO:0000259" key="2">
    <source>
        <dbReference type="Pfam" id="PF01266"/>
    </source>
</evidence>
<dbReference type="PANTHER" id="PTHR13847:SF281">
    <property type="entry name" value="FAD DEPENDENT OXIDOREDUCTASE DOMAIN-CONTAINING PROTEIN"/>
    <property type="match status" value="1"/>
</dbReference>
<dbReference type="EC" id="1.-.-.-" evidence="3"/>
<keyword evidence="1 3" id="KW-0560">Oxidoreductase</keyword>
<gene>
    <name evidence="3" type="ORF">AACH11_14155</name>
</gene>
<evidence type="ECO:0000313" key="4">
    <source>
        <dbReference type="Proteomes" id="UP001368500"/>
    </source>
</evidence>
<dbReference type="Gene3D" id="3.30.9.10">
    <property type="entry name" value="D-Amino Acid Oxidase, subunit A, domain 2"/>
    <property type="match status" value="1"/>
</dbReference>
<organism evidence="3 4">
    <name type="scientific">Pseudaquabacterium rugosum</name>
    <dbReference type="NCBI Taxonomy" id="2984194"/>
    <lineage>
        <taxon>Bacteria</taxon>
        <taxon>Pseudomonadati</taxon>
        <taxon>Pseudomonadota</taxon>
        <taxon>Betaproteobacteria</taxon>
        <taxon>Burkholderiales</taxon>
        <taxon>Sphaerotilaceae</taxon>
        <taxon>Pseudaquabacterium</taxon>
    </lineage>
</organism>
<dbReference type="Proteomes" id="UP001368500">
    <property type="component" value="Unassembled WGS sequence"/>
</dbReference>
<keyword evidence="4" id="KW-1185">Reference proteome</keyword>
<dbReference type="RefSeq" id="WP_341374887.1">
    <property type="nucleotide sequence ID" value="NZ_JBBUTF010000012.1"/>
</dbReference>
<reference evidence="3 4" key="1">
    <citation type="submission" date="2024-04" db="EMBL/GenBank/DDBJ databases">
        <title>Novel species of the genus Ideonella isolated from streams.</title>
        <authorList>
            <person name="Lu H."/>
        </authorList>
    </citation>
    <scope>NUCLEOTIDE SEQUENCE [LARGE SCALE GENOMIC DNA]</scope>
    <source>
        <strain evidence="3 4">BYS139W</strain>
    </source>
</reference>